<dbReference type="PANTHER" id="PTHR11895:SF67">
    <property type="entry name" value="AMIDASE DOMAIN-CONTAINING PROTEIN"/>
    <property type="match status" value="1"/>
</dbReference>
<sequence length="459" mass="48264">MQSPTSPSIPTYSPSTSLPSFAALRPAYLAGTRTPREDMEATIARVLEREPSLSAFAHLDVEACRRAADASTARYREGRPLGSLDGCPVGIKDIIETFDMPTGYGNAAFAGRRGERDAACVTALREAGAIPFGKTVTTEFAIGGPGPTVNAHDPARTPGGSSSGSGAAVGAGLLPLALGTQTQGSVLRPASYNGCFGYKGTLGLLPTGGVHPLSASHDHLGLLGGGLDDIWAAASAIAAIGSPGHAGLPGAGGLPPVRRSRRLVRLYLQGWEEVEAAHRGIVDAQFRALEERGVEIVSRETSDAVHRLERHLDDGIAGSLAIVAYEMRFPYRDYVARHGTAIGPRIHELLERSRDIDAGRYAQLLAEQAAARDLVARTLVHLDADAYAMPAASGPAQKGHAFTGSRTYLAYWSWLGFPAFSLPLMVADGMPWGLQLAGTAHGDARLCSLARWVCGEDEA</sequence>
<comment type="caution">
    <text evidence="2">The sequence shown here is derived from an EMBL/GenBank/DDBJ whole genome shotgun (WGS) entry which is preliminary data.</text>
</comment>
<feature type="domain" description="Amidase" evidence="1">
    <location>
        <begin position="40"/>
        <end position="447"/>
    </location>
</feature>
<keyword evidence="3" id="KW-1185">Reference proteome</keyword>
<organism evidence="2 3">
    <name type="scientific">Ancylobacter koreensis</name>
    <dbReference type="NCBI Taxonomy" id="266121"/>
    <lineage>
        <taxon>Bacteria</taxon>
        <taxon>Pseudomonadati</taxon>
        <taxon>Pseudomonadota</taxon>
        <taxon>Alphaproteobacteria</taxon>
        <taxon>Hyphomicrobiales</taxon>
        <taxon>Xanthobacteraceae</taxon>
        <taxon>Ancylobacter</taxon>
    </lineage>
</organism>
<evidence type="ECO:0000259" key="1">
    <source>
        <dbReference type="Pfam" id="PF01425"/>
    </source>
</evidence>
<reference evidence="3" key="2">
    <citation type="submission" date="2023-07" db="EMBL/GenBank/DDBJ databases">
        <title>Ancylobacter moscoviensis sp. nov., facultatively methylotrophic bacteria from activated sludge and the reclassification of Starkeya novella (Starkey 1934) Kelly et al. 2000 as Ancylobacter novellus comb. nov., Starkeya koreensis Im et al. 2006 as Ancylobacter koreensis comb.nov., Angulomicrobium tetraedrale Vasil'eva et al. 1986 as Ancylobacter tetraedralis comb. nov., Angulomicrobium amanitiforme Fritz et al. 2004 as Ancylobacter amanitiformis comb. nov. and Methylorhabdus multivorans Doronina et al. 1996 as Ancylobacter multivorans comb. nov. and emended description of the genus Ancylobacter.</title>
        <authorList>
            <person name="Doronina N."/>
            <person name="Chemodurova A."/>
            <person name="Grouzdev D."/>
            <person name="Koziaeva V."/>
            <person name="Shi W."/>
            <person name="Wu L."/>
            <person name="Kaparullina E."/>
        </authorList>
    </citation>
    <scope>NUCLEOTIDE SEQUENCE [LARGE SCALE GENOMIC DNA]</scope>
    <source>
        <strain evidence="3">Jip08</strain>
    </source>
</reference>
<dbReference type="Proteomes" id="UP001202867">
    <property type="component" value="Unassembled WGS sequence"/>
</dbReference>
<proteinExistence type="predicted"/>
<dbReference type="InterPro" id="IPR036928">
    <property type="entry name" value="AS_sf"/>
</dbReference>
<dbReference type="InterPro" id="IPR000120">
    <property type="entry name" value="Amidase"/>
</dbReference>
<name>A0ABT0DJP5_9HYPH</name>
<dbReference type="Gene3D" id="3.90.1300.10">
    <property type="entry name" value="Amidase signature (AS) domain"/>
    <property type="match status" value="1"/>
</dbReference>
<evidence type="ECO:0000313" key="2">
    <source>
        <dbReference type="EMBL" id="MCK0207506.1"/>
    </source>
</evidence>
<dbReference type="SUPFAM" id="SSF75304">
    <property type="entry name" value="Amidase signature (AS) enzymes"/>
    <property type="match status" value="1"/>
</dbReference>
<protein>
    <submittedName>
        <fullName evidence="2">Amidase</fullName>
    </submittedName>
</protein>
<dbReference type="InterPro" id="IPR023631">
    <property type="entry name" value="Amidase_dom"/>
</dbReference>
<evidence type="ECO:0000313" key="3">
    <source>
        <dbReference type="Proteomes" id="UP001202867"/>
    </source>
</evidence>
<dbReference type="RefSeq" id="WP_247199443.1">
    <property type="nucleotide sequence ID" value="NZ_JALKCG010000001.1"/>
</dbReference>
<dbReference type="EMBL" id="JALKCG010000001">
    <property type="protein sequence ID" value="MCK0207506.1"/>
    <property type="molecule type" value="Genomic_DNA"/>
</dbReference>
<reference evidence="2 3" key="1">
    <citation type="submission" date="2022-04" db="EMBL/GenBank/DDBJ databases">
        <authorList>
            <person name="Grouzdev D.S."/>
            <person name="Pantiukh K.S."/>
            <person name="Krutkina M.S."/>
        </authorList>
    </citation>
    <scope>NUCLEOTIDE SEQUENCE [LARGE SCALE GENOMIC DNA]</scope>
    <source>
        <strain evidence="2 3">Jip08</strain>
    </source>
</reference>
<dbReference type="Pfam" id="PF01425">
    <property type="entry name" value="Amidase"/>
    <property type="match status" value="1"/>
</dbReference>
<accession>A0ABT0DJP5</accession>
<gene>
    <name evidence="2" type="ORF">MWN33_05605</name>
</gene>
<dbReference type="PANTHER" id="PTHR11895">
    <property type="entry name" value="TRANSAMIDASE"/>
    <property type="match status" value="1"/>
</dbReference>